<dbReference type="Proteomes" id="UP001601444">
    <property type="component" value="Unassembled WGS sequence"/>
</dbReference>
<evidence type="ECO:0000256" key="3">
    <source>
        <dbReference type="ARBA" id="ARBA00022490"/>
    </source>
</evidence>
<keyword evidence="4" id="KW-0143">Chaperone</keyword>
<sequence length="278" mass="29628">MPSPEGDRAWTVSPDEFAWLWRRHTGLDAYTHPDPLRIRETAAEVGDHDRLTAEIAARYGGADAGLAGAVAALADPDSRIRCFGAPGAGPALRVVGARAGSAGVAAVQRDAAITLAALPPDAVPHHVALALPPAAPGGAGTLRGDTARVRGTAAPASWLGDRRGRIPVDERIRDLLRRPRRAEGHLVVETRLRADRRSPPRYLSWIDVAEGGAAGRYLVEVDEAVTLVRAVGTAQLAASLRSSTPFARHPDTPEEHPHDPDRLRPAPHRGVRPRRAGR</sequence>
<feature type="compositionally biased region" description="Basic and acidic residues" evidence="5">
    <location>
        <begin position="248"/>
        <end position="264"/>
    </location>
</feature>
<evidence type="ECO:0000256" key="1">
    <source>
        <dbReference type="ARBA" id="ARBA00004496"/>
    </source>
</evidence>
<comment type="subcellular location">
    <subcellularLocation>
        <location evidence="1">Cytoplasm</location>
    </subcellularLocation>
</comment>
<evidence type="ECO:0000256" key="2">
    <source>
        <dbReference type="ARBA" id="ARBA00006411"/>
    </source>
</evidence>
<comment type="similarity">
    <text evidence="2">Belongs to the EspG family.</text>
</comment>
<proteinExistence type="inferred from homology"/>
<organism evidence="6 7">
    <name type="scientific">Nocardia thailandica</name>
    <dbReference type="NCBI Taxonomy" id="257275"/>
    <lineage>
        <taxon>Bacteria</taxon>
        <taxon>Bacillati</taxon>
        <taxon>Actinomycetota</taxon>
        <taxon>Actinomycetes</taxon>
        <taxon>Mycobacteriales</taxon>
        <taxon>Nocardiaceae</taxon>
        <taxon>Nocardia</taxon>
    </lineage>
</organism>
<protein>
    <submittedName>
        <fullName evidence="6">ESX secretion-associated protein EspG</fullName>
    </submittedName>
</protein>
<name>A0ABW6PVG8_9NOCA</name>
<keyword evidence="3" id="KW-0963">Cytoplasm</keyword>
<evidence type="ECO:0000313" key="7">
    <source>
        <dbReference type="Proteomes" id="UP001601444"/>
    </source>
</evidence>
<gene>
    <name evidence="6" type="ORF">ACFYTF_26685</name>
</gene>
<dbReference type="EMBL" id="JBIAMX010000021">
    <property type="protein sequence ID" value="MFF0546426.1"/>
    <property type="molecule type" value="Genomic_DNA"/>
</dbReference>
<accession>A0ABW6PVG8</accession>
<evidence type="ECO:0000256" key="4">
    <source>
        <dbReference type="ARBA" id="ARBA00023186"/>
    </source>
</evidence>
<evidence type="ECO:0000313" key="6">
    <source>
        <dbReference type="EMBL" id="MFF0546426.1"/>
    </source>
</evidence>
<feature type="region of interest" description="Disordered" evidence="5">
    <location>
        <begin position="241"/>
        <end position="278"/>
    </location>
</feature>
<reference evidence="6 7" key="1">
    <citation type="submission" date="2024-10" db="EMBL/GenBank/DDBJ databases">
        <title>The Natural Products Discovery Center: Release of the First 8490 Sequenced Strains for Exploring Actinobacteria Biosynthetic Diversity.</title>
        <authorList>
            <person name="Kalkreuter E."/>
            <person name="Kautsar S.A."/>
            <person name="Yang D."/>
            <person name="Bader C.D."/>
            <person name="Teijaro C.N."/>
            <person name="Fluegel L."/>
            <person name="Davis C.M."/>
            <person name="Simpson J.R."/>
            <person name="Lauterbach L."/>
            <person name="Steele A.D."/>
            <person name="Gui C."/>
            <person name="Meng S."/>
            <person name="Li G."/>
            <person name="Viehrig K."/>
            <person name="Ye F."/>
            <person name="Su P."/>
            <person name="Kiefer A.F."/>
            <person name="Nichols A."/>
            <person name="Cepeda A.J."/>
            <person name="Yan W."/>
            <person name="Fan B."/>
            <person name="Jiang Y."/>
            <person name="Adhikari A."/>
            <person name="Zheng C.-J."/>
            <person name="Schuster L."/>
            <person name="Cowan T.M."/>
            <person name="Smanski M.J."/>
            <person name="Chevrette M.G."/>
            <person name="De Carvalho L.P.S."/>
            <person name="Shen B."/>
        </authorList>
    </citation>
    <scope>NUCLEOTIDE SEQUENCE [LARGE SCALE GENOMIC DNA]</scope>
    <source>
        <strain evidence="6 7">NPDC004045</strain>
    </source>
</reference>
<evidence type="ECO:0000256" key="5">
    <source>
        <dbReference type="SAM" id="MobiDB-lite"/>
    </source>
</evidence>
<feature type="compositionally biased region" description="Basic residues" evidence="5">
    <location>
        <begin position="265"/>
        <end position="278"/>
    </location>
</feature>
<dbReference type="InterPro" id="IPR025734">
    <property type="entry name" value="EspG"/>
</dbReference>
<dbReference type="RefSeq" id="WP_387702781.1">
    <property type="nucleotide sequence ID" value="NZ_JBIAMX010000021.1"/>
</dbReference>
<comment type="caution">
    <text evidence="6">The sequence shown here is derived from an EMBL/GenBank/DDBJ whole genome shotgun (WGS) entry which is preliminary data.</text>
</comment>
<dbReference type="Pfam" id="PF14011">
    <property type="entry name" value="ESX-1_EspG"/>
    <property type="match status" value="1"/>
</dbReference>
<keyword evidence="7" id="KW-1185">Reference proteome</keyword>